<accession>A0A3T1DCT5</accession>
<feature type="transmembrane region" description="Helical" evidence="7">
    <location>
        <begin position="181"/>
        <end position="201"/>
    </location>
</feature>
<dbReference type="AlphaFoldDB" id="A0A3T1DCT5"/>
<dbReference type="GO" id="GO:0005886">
    <property type="term" value="C:plasma membrane"/>
    <property type="evidence" value="ECO:0007669"/>
    <property type="project" value="UniProtKB-SubCell"/>
</dbReference>
<evidence type="ECO:0000313" key="9">
    <source>
        <dbReference type="EMBL" id="BBI35903.1"/>
    </source>
</evidence>
<feature type="transmembrane region" description="Helical" evidence="7">
    <location>
        <begin position="213"/>
        <end position="233"/>
    </location>
</feature>
<proteinExistence type="inferred from homology"/>
<feature type="transmembrane region" description="Helical" evidence="7">
    <location>
        <begin position="127"/>
        <end position="143"/>
    </location>
</feature>
<keyword evidence="10" id="KW-1185">Reference proteome</keyword>
<gene>
    <name evidence="9" type="ORF">KCTCHS21_53020</name>
</gene>
<feature type="transmembrane region" description="Helical" evidence="7">
    <location>
        <begin position="69"/>
        <end position="86"/>
    </location>
</feature>
<dbReference type="PANTHER" id="PTHR32322">
    <property type="entry name" value="INNER MEMBRANE TRANSPORTER"/>
    <property type="match status" value="1"/>
</dbReference>
<dbReference type="PANTHER" id="PTHR32322:SF18">
    <property type="entry name" value="S-ADENOSYLMETHIONINE_S-ADENOSYLHOMOCYSTEINE TRANSPORTER"/>
    <property type="match status" value="1"/>
</dbReference>
<evidence type="ECO:0000256" key="6">
    <source>
        <dbReference type="ARBA" id="ARBA00023136"/>
    </source>
</evidence>
<dbReference type="Pfam" id="PF00892">
    <property type="entry name" value="EamA"/>
    <property type="match status" value="2"/>
</dbReference>
<reference evidence="9 10" key="1">
    <citation type="submission" date="2019-01" db="EMBL/GenBank/DDBJ databases">
        <title>Complete genome sequence of Cohnella hallensis HS21 isolated from Korean fir (Abies koreana) rhizospheric soil.</title>
        <authorList>
            <person name="Jiang L."/>
            <person name="Kang S.W."/>
            <person name="Kim S."/>
            <person name="Jung J."/>
            <person name="Kim C.Y."/>
            <person name="Kim D.H."/>
            <person name="Kim S.W."/>
            <person name="Lee J."/>
        </authorList>
    </citation>
    <scope>NUCLEOTIDE SEQUENCE [LARGE SCALE GENOMIC DNA]</scope>
    <source>
        <strain evidence="9 10">HS21</strain>
    </source>
</reference>
<keyword evidence="5 7" id="KW-1133">Transmembrane helix</keyword>
<sequence length="299" mass="32838">MQVKQSSFKTFLMIASLVTIWGLAWPIFKISLDYAPPLIFAGLRNLGGGLLLFLLFLSKWKEIRWKSTWPIYLISSFFNVIIYYGLQAYGLVLMPSGLFSIIVYLQPVLVGILAWRWLGDAITAHKIAGLIFGFLGVAAVSFKEVSSHIAVAGIIMALITAVSWAIGAIYVKKVTHQVNSIWLAAIQCIIGGIVITTIGSFTENWSAIAWDSAFILCFLYGSVLGISVAWVIYFHLVHHGDSSIVASYTFIVPLIAVISGTFLLQEAFTLPILIGLIFIITSIYLVNRKPKASVTASIV</sequence>
<dbReference type="InterPro" id="IPR050638">
    <property type="entry name" value="AA-Vitamin_Transporters"/>
</dbReference>
<comment type="subcellular location">
    <subcellularLocation>
        <location evidence="1">Cell membrane</location>
        <topology evidence="1">Multi-pass membrane protein</topology>
    </subcellularLocation>
</comment>
<keyword evidence="4 7" id="KW-0812">Transmembrane</keyword>
<evidence type="ECO:0000256" key="2">
    <source>
        <dbReference type="ARBA" id="ARBA00007362"/>
    </source>
</evidence>
<feature type="transmembrane region" description="Helical" evidence="7">
    <location>
        <begin position="92"/>
        <end position="115"/>
    </location>
</feature>
<feature type="transmembrane region" description="Helical" evidence="7">
    <location>
        <begin position="34"/>
        <end position="57"/>
    </location>
</feature>
<keyword evidence="3" id="KW-1003">Cell membrane</keyword>
<dbReference type="OrthoDB" id="510638at2"/>
<feature type="domain" description="EamA" evidence="8">
    <location>
        <begin position="152"/>
        <end position="287"/>
    </location>
</feature>
<dbReference type="InterPro" id="IPR000620">
    <property type="entry name" value="EamA_dom"/>
</dbReference>
<evidence type="ECO:0000313" key="10">
    <source>
        <dbReference type="Proteomes" id="UP000289856"/>
    </source>
</evidence>
<keyword evidence="6 7" id="KW-0472">Membrane</keyword>
<dbReference type="RefSeq" id="WP_130614958.1">
    <property type="nucleotide sequence ID" value="NZ_AP019400.1"/>
</dbReference>
<dbReference type="Proteomes" id="UP000289856">
    <property type="component" value="Chromosome"/>
</dbReference>
<evidence type="ECO:0000256" key="7">
    <source>
        <dbReference type="SAM" id="Phobius"/>
    </source>
</evidence>
<feature type="domain" description="EamA" evidence="8">
    <location>
        <begin position="11"/>
        <end position="141"/>
    </location>
</feature>
<comment type="similarity">
    <text evidence="2">Belongs to the EamA transporter family.</text>
</comment>
<name>A0A3T1DCT5_9BACL</name>
<feature type="transmembrane region" description="Helical" evidence="7">
    <location>
        <begin position="149"/>
        <end position="169"/>
    </location>
</feature>
<evidence type="ECO:0000256" key="4">
    <source>
        <dbReference type="ARBA" id="ARBA00022692"/>
    </source>
</evidence>
<feature type="transmembrane region" description="Helical" evidence="7">
    <location>
        <begin position="12"/>
        <end position="28"/>
    </location>
</feature>
<evidence type="ECO:0000256" key="3">
    <source>
        <dbReference type="ARBA" id="ARBA00022475"/>
    </source>
</evidence>
<evidence type="ECO:0000256" key="5">
    <source>
        <dbReference type="ARBA" id="ARBA00022989"/>
    </source>
</evidence>
<evidence type="ECO:0000259" key="8">
    <source>
        <dbReference type="Pfam" id="PF00892"/>
    </source>
</evidence>
<evidence type="ECO:0000256" key="1">
    <source>
        <dbReference type="ARBA" id="ARBA00004651"/>
    </source>
</evidence>
<dbReference type="InterPro" id="IPR037185">
    <property type="entry name" value="EmrE-like"/>
</dbReference>
<feature type="transmembrane region" description="Helical" evidence="7">
    <location>
        <begin position="270"/>
        <end position="287"/>
    </location>
</feature>
<dbReference type="SUPFAM" id="SSF103481">
    <property type="entry name" value="Multidrug resistance efflux transporter EmrE"/>
    <property type="match status" value="2"/>
</dbReference>
<dbReference type="EMBL" id="AP019400">
    <property type="protein sequence ID" value="BBI35903.1"/>
    <property type="molecule type" value="Genomic_DNA"/>
</dbReference>
<protein>
    <submittedName>
        <fullName evidence="9">Transporter</fullName>
    </submittedName>
</protein>
<organism evidence="9 10">
    <name type="scientific">Cohnella abietis</name>
    <dbReference type="NCBI Taxonomy" id="2507935"/>
    <lineage>
        <taxon>Bacteria</taxon>
        <taxon>Bacillati</taxon>
        <taxon>Bacillota</taxon>
        <taxon>Bacilli</taxon>
        <taxon>Bacillales</taxon>
        <taxon>Paenibacillaceae</taxon>
        <taxon>Cohnella</taxon>
    </lineage>
</organism>
<feature type="transmembrane region" description="Helical" evidence="7">
    <location>
        <begin position="245"/>
        <end position="264"/>
    </location>
</feature>
<dbReference type="KEGG" id="cohn:KCTCHS21_53020"/>